<dbReference type="RefSeq" id="WP_141839158.1">
    <property type="nucleotide sequence ID" value="NZ_VLLB01000001.1"/>
</dbReference>
<dbReference type="SUPFAM" id="SSF53850">
    <property type="entry name" value="Periplasmic binding protein-like II"/>
    <property type="match status" value="1"/>
</dbReference>
<dbReference type="PANTHER" id="PTHR30126">
    <property type="entry name" value="HTH-TYPE TRANSCRIPTIONAL REGULATOR"/>
    <property type="match status" value="1"/>
</dbReference>
<dbReference type="SUPFAM" id="SSF46785">
    <property type="entry name" value="Winged helix' DNA-binding domain"/>
    <property type="match status" value="1"/>
</dbReference>
<keyword evidence="2" id="KW-0805">Transcription regulation</keyword>
<dbReference type="PANTHER" id="PTHR30126:SF39">
    <property type="entry name" value="HTH-TYPE TRANSCRIPTIONAL REGULATOR CYSL"/>
    <property type="match status" value="1"/>
</dbReference>
<dbReference type="InterPro" id="IPR000847">
    <property type="entry name" value="LysR_HTH_N"/>
</dbReference>
<dbReference type="Pfam" id="PF00126">
    <property type="entry name" value="HTH_1"/>
    <property type="match status" value="1"/>
</dbReference>
<dbReference type="AlphaFoldDB" id="A0A562RJ72"/>
<dbReference type="GO" id="GO:0000976">
    <property type="term" value="F:transcription cis-regulatory region binding"/>
    <property type="evidence" value="ECO:0007669"/>
    <property type="project" value="TreeGrafter"/>
</dbReference>
<keyword evidence="4" id="KW-0804">Transcription</keyword>
<evidence type="ECO:0000256" key="4">
    <source>
        <dbReference type="ARBA" id="ARBA00023163"/>
    </source>
</evidence>
<evidence type="ECO:0000313" key="7">
    <source>
        <dbReference type="Proteomes" id="UP000318431"/>
    </source>
</evidence>
<sequence>MTLDQLRIFVEVAERQHLTQAAAVLFLTPSAVSTSIKSLEERYGTALFHRVGRRIEISDAGRIFLVEARRALASAQAAEAALADLGELRRGSLTIHASQTIASYWLPALLVRFRQAWPGIDLHMEAGNTESVAEAVLQGGADLGFVEGNIEPTGLEEETVGEDNMVVVVASDHPWADGRTLTARELEAGQWILREAGSGTRSALETGLAALDVAVVNLQIALELPSNEAVRSAVMAGPFATAMSELVVAPHVQAGLLARAHCALPARSFSMLRHAQRHRSRAVAAFEDMVRTRKRPDN</sequence>
<evidence type="ECO:0000256" key="3">
    <source>
        <dbReference type="ARBA" id="ARBA00023125"/>
    </source>
</evidence>
<protein>
    <submittedName>
        <fullName evidence="6">DNA-binding transcriptional LysR family regulator</fullName>
    </submittedName>
</protein>
<dbReference type="InterPro" id="IPR036390">
    <property type="entry name" value="WH_DNA-bd_sf"/>
</dbReference>
<evidence type="ECO:0000256" key="2">
    <source>
        <dbReference type="ARBA" id="ARBA00023015"/>
    </source>
</evidence>
<dbReference type="FunFam" id="1.10.10.10:FF:000001">
    <property type="entry name" value="LysR family transcriptional regulator"/>
    <property type="match status" value="1"/>
</dbReference>
<keyword evidence="7" id="KW-1185">Reference proteome</keyword>
<name>A0A562RJ72_9BURK</name>
<comment type="similarity">
    <text evidence="1">Belongs to the LysR transcriptional regulatory family.</text>
</comment>
<dbReference type="CDD" id="cd08420">
    <property type="entry name" value="PBP2_CysL_like"/>
    <property type="match status" value="1"/>
</dbReference>
<dbReference type="EMBL" id="VLLB01000001">
    <property type="protein sequence ID" value="TWI69108.1"/>
    <property type="molecule type" value="Genomic_DNA"/>
</dbReference>
<accession>A0A562RJ72</accession>
<evidence type="ECO:0000256" key="1">
    <source>
        <dbReference type="ARBA" id="ARBA00009437"/>
    </source>
</evidence>
<dbReference type="InterPro" id="IPR005119">
    <property type="entry name" value="LysR_subst-bd"/>
</dbReference>
<dbReference type="GO" id="GO:0003700">
    <property type="term" value="F:DNA-binding transcription factor activity"/>
    <property type="evidence" value="ECO:0007669"/>
    <property type="project" value="InterPro"/>
</dbReference>
<keyword evidence="3 6" id="KW-0238">DNA-binding</keyword>
<comment type="caution">
    <text evidence="6">The sequence shown here is derived from an EMBL/GenBank/DDBJ whole genome shotgun (WGS) entry which is preliminary data.</text>
</comment>
<evidence type="ECO:0000313" key="6">
    <source>
        <dbReference type="EMBL" id="TWI69108.1"/>
    </source>
</evidence>
<gene>
    <name evidence="6" type="ORF">IP91_00174</name>
</gene>
<dbReference type="PROSITE" id="PS50931">
    <property type="entry name" value="HTH_LYSR"/>
    <property type="match status" value="1"/>
</dbReference>
<dbReference type="Proteomes" id="UP000318431">
    <property type="component" value="Unassembled WGS sequence"/>
</dbReference>
<dbReference type="Gene3D" id="3.40.190.290">
    <property type="match status" value="1"/>
</dbReference>
<dbReference type="InterPro" id="IPR036388">
    <property type="entry name" value="WH-like_DNA-bd_sf"/>
</dbReference>
<evidence type="ECO:0000259" key="5">
    <source>
        <dbReference type="PROSITE" id="PS50931"/>
    </source>
</evidence>
<proteinExistence type="inferred from homology"/>
<dbReference type="Pfam" id="PF03466">
    <property type="entry name" value="LysR_substrate"/>
    <property type="match status" value="1"/>
</dbReference>
<dbReference type="Gene3D" id="1.10.10.10">
    <property type="entry name" value="Winged helix-like DNA-binding domain superfamily/Winged helix DNA-binding domain"/>
    <property type="match status" value="1"/>
</dbReference>
<dbReference type="OrthoDB" id="9808620at2"/>
<feature type="domain" description="HTH lysR-type" evidence="5">
    <location>
        <begin position="1"/>
        <end position="58"/>
    </location>
</feature>
<reference evidence="6 7" key="1">
    <citation type="journal article" date="2015" name="Stand. Genomic Sci.">
        <title>Genomic Encyclopedia of Bacterial and Archaeal Type Strains, Phase III: the genomes of soil and plant-associated and newly described type strains.</title>
        <authorList>
            <person name="Whitman W.B."/>
            <person name="Woyke T."/>
            <person name="Klenk H.P."/>
            <person name="Zhou Y."/>
            <person name="Lilburn T.G."/>
            <person name="Beck B.J."/>
            <person name="De Vos P."/>
            <person name="Vandamme P."/>
            <person name="Eisen J.A."/>
            <person name="Garrity G."/>
            <person name="Hugenholtz P."/>
            <person name="Kyrpides N.C."/>
        </authorList>
    </citation>
    <scope>NUCLEOTIDE SEQUENCE [LARGE SCALE GENOMIC DNA]</scope>
    <source>
        <strain evidence="6 7">CGMCC 1.10822</strain>
    </source>
</reference>
<organism evidence="6 7">
    <name type="scientific">Pseudoduganella lurida</name>
    <dbReference type="NCBI Taxonomy" id="1036180"/>
    <lineage>
        <taxon>Bacteria</taxon>
        <taxon>Pseudomonadati</taxon>
        <taxon>Pseudomonadota</taxon>
        <taxon>Betaproteobacteria</taxon>
        <taxon>Burkholderiales</taxon>
        <taxon>Oxalobacteraceae</taxon>
        <taxon>Telluria group</taxon>
        <taxon>Pseudoduganella</taxon>
    </lineage>
</organism>